<keyword evidence="10" id="KW-1185">Reference proteome</keyword>
<organism evidence="9 10">
    <name type="scientific">Infirmifilum lucidum</name>
    <dbReference type="NCBI Taxonomy" id="2776706"/>
    <lineage>
        <taxon>Archaea</taxon>
        <taxon>Thermoproteota</taxon>
        <taxon>Thermoprotei</taxon>
        <taxon>Thermofilales</taxon>
        <taxon>Thermofilaceae</taxon>
        <taxon>Infirmifilum</taxon>
    </lineage>
</organism>
<keyword evidence="6" id="KW-0479">Metal-binding</keyword>
<keyword evidence="7" id="KW-0378">Hydrolase</keyword>
<comment type="cofactor">
    <cofactor evidence="3">
        <name>Co(2+)</name>
        <dbReference type="ChEBI" id="CHEBI:48828"/>
    </cofactor>
</comment>
<dbReference type="InParanoid" id="A0A7L9FI66"/>
<dbReference type="Gene3D" id="1.10.3210.10">
    <property type="entry name" value="Hypothetical protein af1432"/>
    <property type="match status" value="1"/>
</dbReference>
<evidence type="ECO:0000313" key="10">
    <source>
        <dbReference type="Proteomes" id="UP000594121"/>
    </source>
</evidence>
<evidence type="ECO:0000256" key="4">
    <source>
        <dbReference type="ARBA" id="ARBA00011738"/>
    </source>
</evidence>
<dbReference type="Pfam" id="PF13023">
    <property type="entry name" value="HD_3"/>
    <property type="match status" value="1"/>
</dbReference>
<dbReference type="FunCoup" id="A0A7L9FI66">
    <property type="interactions" value="30"/>
</dbReference>
<dbReference type="GO" id="GO:0046872">
    <property type="term" value="F:metal ion binding"/>
    <property type="evidence" value="ECO:0007669"/>
    <property type="project" value="UniProtKB-KW"/>
</dbReference>
<dbReference type="RefSeq" id="WP_192818417.1">
    <property type="nucleotide sequence ID" value="NZ_CP062310.1"/>
</dbReference>
<sequence length="187" mass="20661">MKPWSLLESAKWLARTGWMMRGVPASIAETVSQHSWEAGIIAFVIASRAKAACSDVDPHKAAALGLVHDLLEGFLGDIPRYTSLSMGDLKNSIERKALKELGLEASIERLLEEWMEGVSVESRIARVADSIATYLQALRYMGTGYRRTAEIAETSRRKAVELSSGTCFETVVLEIVNEVDKAFRTEV</sequence>
<dbReference type="EC" id="3.1.3.89" evidence="5"/>
<evidence type="ECO:0000259" key="8">
    <source>
        <dbReference type="SMART" id="SM00471"/>
    </source>
</evidence>
<dbReference type="PANTHER" id="PTHR11845:SF13">
    <property type="entry name" value="5'-DEOXYNUCLEOTIDASE HDDC2"/>
    <property type="match status" value="1"/>
</dbReference>
<comment type="catalytic activity">
    <reaction evidence="1">
        <text>a 2'-deoxyribonucleoside 5'-phosphate + H2O = a 2'-deoxyribonucleoside + phosphate</text>
        <dbReference type="Rhea" id="RHEA:36167"/>
        <dbReference type="ChEBI" id="CHEBI:15377"/>
        <dbReference type="ChEBI" id="CHEBI:18274"/>
        <dbReference type="ChEBI" id="CHEBI:43474"/>
        <dbReference type="ChEBI" id="CHEBI:65317"/>
        <dbReference type="EC" id="3.1.3.89"/>
    </reaction>
</comment>
<dbReference type="Proteomes" id="UP000594121">
    <property type="component" value="Chromosome"/>
</dbReference>
<dbReference type="AlphaFoldDB" id="A0A7L9FI66"/>
<dbReference type="SUPFAM" id="SSF109604">
    <property type="entry name" value="HD-domain/PDEase-like"/>
    <property type="match status" value="1"/>
</dbReference>
<feature type="domain" description="HD/PDEase" evidence="8">
    <location>
        <begin position="27"/>
        <end position="143"/>
    </location>
</feature>
<evidence type="ECO:0000313" key="9">
    <source>
        <dbReference type="EMBL" id="QOJ78445.1"/>
    </source>
</evidence>
<evidence type="ECO:0000256" key="2">
    <source>
        <dbReference type="ARBA" id="ARBA00001936"/>
    </source>
</evidence>
<dbReference type="EMBL" id="CP062310">
    <property type="protein sequence ID" value="QOJ78445.1"/>
    <property type="molecule type" value="Genomic_DNA"/>
</dbReference>
<dbReference type="InterPro" id="IPR003607">
    <property type="entry name" value="HD/PDEase_dom"/>
</dbReference>
<evidence type="ECO:0000256" key="5">
    <source>
        <dbReference type="ARBA" id="ARBA00012964"/>
    </source>
</evidence>
<comment type="subunit">
    <text evidence="4">Homodimer.</text>
</comment>
<evidence type="ECO:0000256" key="7">
    <source>
        <dbReference type="ARBA" id="ARBA00022801"/>
    </source>
</evidence>
<dbReference type="PANTHER" id="PTHR11845">
    <property type="entry name" value="5'-DEOXYNUCLEOTIDASE HDDC2"/>
    <property type="match status" value="1"/>
</dbReference>
<evidence type="ECO:0000256" key="1">
    <source>
        <dbReference type="ARBA" id="ARBA00001638"/>
    </source>
</evidence>
<dbReference type="InterPro" id="IPR006674">
    <property type="entry name" value="HD_domain"/>
</dbReference>
<evidence type="ECO:0000256" key="3">
    <source>
        <dbReference type="ARBA" id="ARBA00001941"/>
    </source>
</evidence>
<protein>
    <recommendedName>
        <fullName evidence="5">5'-deoxynucleotidase</fullName>
        <ecNumber evidence="5">3.1.3.89</ecNumber>
    </recommendedName>
</protein>
<dbReference type="KEGG" id="thel:IG193_06730"/>
<dbReference type="InterPro" id="IPR039356">
    <property type="entry name" value="YfbR/HDDC2"/>
</dbReference>
<proteinExistence type="predicted"/>
<dbReference type="SMART" id="SM00471">
    <property type="entry name" value="HDc"/>
    <property type="match status" value="1"/>
</dbReference>
<evidence type="ECO:0000256" key="6">
    <source>
        <dbReference type="ARBA" id="ARBA00022723"/>
    </source>
</evidence>
<dbReference type="GeneID" id="59149576"/>
<dbReference type="GO" id="GO:0002953">
    <property type="term" value="F:5'-deoxynucleotidase activity"/>
    <property type="evidence" value="ECO:0007669"/>
    <property type="project" value="UniProtKB-EC"/>
</dbReference>
<reference evidence="9 10" key="1">
    <citation type="submission" date="2020-10" db="EMBL/GenBank/DDBJ databases">
        <title>Thermofilum lucidum 3507LT sp. nov. a novel member of Thermofilaceae family isolated from Chile hot spring, and proposal of description order Thermofilales.</title>
        <authorList>
            <person name="Zayulina K.S."/>
            <person name="Elcheninov A.G."/>
            <person name="Toshchakov S.V."/>
            <person name="Kublanov I.V."/>
        </authorList>
    </citation>
    <scope>NUCLEOTIDE SEQUENCE [LARGE SCALE GENOMIC DNA]</scope>
    <source>
        <strain evidence="9 10">3507LT</strain>
    </source>
</reference>
<name>A0A7L9FI66_9CREN</name>
<gene>
    <name evidence="9" type="ORF">IG193_06730</name>
</gene>
<accession>A0A7L9FI66</accession>
<comment type="cofactor">
    <cofactor evidence="2">
        <name>Mn(2+)</name>
        <dbReference type="ChEBI" id="CHEBI:29035"/>
    </cofactor>
</comment>